<dbReference type="InterPro" id="IPR037123">
    <property type="entry name" value="PRibGlycinamide_synth_C_sf"/>
</dbReference>
<comment type="caution">
    <text evidence="3">The sequence shown here is derived from an EMBL/GenBank/DDBJ whole genome shotgun (WGS) entry which is preliminary data.</text>
</comment>
<accession>A0A2M7RKR6</accession>
<keyword evidence="3" id="KW-0436">Ligase</keyword>
<dbReference type="SUPFAM" id="SSF51246">
    <property type="entry name" value="Rudiment single hybrid motif"/>
    <property type="match status" value="1"/>
</dbReference>
<evidence type="ECO:0000313" key="3">
    <source>
        <dbReference type="EMBL" id="PIY97127.1"/>
    </source>
</evidence>
<feature type="non-terminal residue" evidence="3">
    <location>
        <position position="1"/>
    </location>
</feature>
<dbReference type="SMART" id="SM01210">
    <property type="entry name" value="GARS_C"/>
    <property type="match status" value="1"/>
</dbReference>
<evidence type="ECO:0000256" key="1">
    <source>
        <dbReference type="SAM" id="Phobius"/>
    </source>
</evidence>
<reference evidence="3 4" key="1">
    <citation type="submission" date="2017-09" db="EMBL/GenBank/DDBJ databases">
        <title>Depth-based differentiation of microbial function through sediment-hosted aquifers and enrichment of novel symbionts in the deep terrestrial subsurface.</title>
        <authorList>
            <person name="Probst A.J."/>
            <person name="Ladd B."/>
            <person name="Jarett J.K."/>
            <person name="Geller-Mcgrath D.E."/>
            <person name="Sieber C.M."/>
            <person name="Emerson J.B."/>
            <person name="Anantharaman K."/>
            <person name="Thomas B.C."/>
            <person name="Malmstrom R."/>
            <person name="Stieglmeier M."/>
            <person name="Klingl A."/>
            <person name="Woyke T."/>
            <person name="Ryan C.M."/>
            <person name="Banfield J.F."/>
        </authorList>
    </citation>
    <scope>NUCLEOTIDE SEQUENCE [LARGE SCALE GENOMIC DNA]</scope>
    <source>
        <strain evidence="3">CG_4_10_14_0_8_um_filter_42_10</strain>
    </source>
</reference>
<dbReference type="GO" id="GO:0009113">
    <property type="term" value="P:purine nucleobase biosynthetic process"/>
    <property type="evidence" value="ECO:0007669"/>
    <property type="project" value="InterPro"/>
</dbReference>
<dbReference type="InterPro" id="IPR011054">
    <property type="entry name" value="Rudment_hybrid_motif"/>
</dbReference>
<evidence type="ECO:0000259" key="2">
    <source>
        <dbReference type="SMART" id="SM01210"/>
    </source>
</evidence>
<sequence>VPPWPYRQKKIFDKYSKGAKIVFKKRDLSGIHIEDIKLYKGDWVLTGSAGAALIVVGTGATIKQAQKQLYRRINNIFIPNMFYRNDIGDRWYQDRIKLRRWGYLK</sequence>
<evidence type="ECO:0000313" key="4">
    <source>
        <dbReference type="Proteomes" id="UP000230779"/>
    </source>
</evidence>
<dbReference type="GO" id="GO:0004637">
    <property type="term" value="F:phosphoribosylamine-glycine ligase activity"/>
    <property type="evidence" value="ECO:0007669"/>
    <property type="project" value="InterPro"/>
</dbReference>
<dbReference type="AlphaFoldDB" id="A0A2M7RKR6"/>
<dbReference type="EMBL" id="PFMD01000013">
    <property type="protein sequence ID" value="PIY97127.1"/>
    <property type="molecule type" value="Genomic_DNA"/>
</dbReference>
<protein>
    <submittedName>
        <fullName evidence="3">Phosphoribosylamine--glycine ligase</fullName>
    </submittedName>
</protein>
<feature type="domain" description="Phosphoribosylglycinamide synthetase C-domain" evidence="2">
    <location>
        <begin position="13"/>
        <end position="92"/>
    </location>
</feature>
<dbReference type="Proteomes" id="UP000230779">
    <property type="component" value="Unassembled WGS sequence"/>
</dbReference>
<name>A0A2M7RKR6_9BACT</name>
<organism evidence="3 4">
    <name type="scientific">Candidatus Kerfeldbacteria bacterium CG_4_10_14_0_8_um_filter_42_10</name>
    <dbReference type="NCBI Taxonomy" id="2014248"/>
    <lineage>
        <taxon>Bacteria</taxon>
        <taxon>Candidatus Kerfeldiibacteriota</taxon>
    </lineage>
</organism>
<keyword evidence="1" id="KW-0812">Transmembrane</keyword>
<dbReference type="Pfam" id="PF02843">
    <property type="entry name" value="GARS_C"/>
    <property type="match status" value="1"/>
</dbReference>
<feature type="transmembrane region" description="Helical" evidence="1">
    <location>
        <begin position="43"/>
        <end position="62"/>
    </location>
</feature>
<gene>
    <name evidence="3" type="ORF">COY66_01210</name>
</gene>
<keyword evidence="1" id="KW-1133">Transmembrane helix</keyword>
<proteinExistence type="predicted"/>
<keyword evidence="1" id="KW-0472">Membrane</keyword>
<dbReference type="InterPro" id="IPR020560">
    <property type="entry name" value="PRibGlycinamide_synth_C-dom"/>
</dbReference>
<dbReference type="Gene3D" id="3.90.600.10">
    <property type="entry name" value="Phosphoribosylglycinamide synthetase, C-terminal domain"/>
    <property type="match status" value="1"/>
</dbReference>